<evidence type="ECO:0000256" key="1">
    <source>
        <dbReference type="ARBA" id="ARBA00004173"/>
    </source>
</evidence>
<evidence type="ECO:0000259" key="8">
    <source>
        <dbReference type="SMART" id="SM00916"/>
    </source>
</evidence>
<sequence>MPFMKGSMPVRRTFYYLQQGKVILRDDVDILFFGFHRKPTQEQQGARDFVFWHFGQLQYKNPQIQLLKKSDISITPYAQAFLRDGREVMFDLESKTKDEITDIIQSTLGKTELVKKREFLERMQDHNPAEFGSKCSRQCICEVQGQICCTSVIPSPEVMKGKWRWNHNLI</sequence>
<reference evidence="12" key="1">
    <citation type="submission" date="2016-11" db="UniProtKB">
        <authorList>
            <consortium name="WormBaseParasite"/>
        </authorList>
    </citation>
    <scope>IDENTIFICATION</scope>
</reference>
<keyword evidence="3" id="KW-0689">Ribosomal protein</keyword>
<reference evidence="9" key="2">
    <citation type="submission" date="2020-09" db="EMBL/GenBank/DDBJ databases">
        <authorList>
            <person name="Kikuchi T."/>
        </authorList>
    </citation>
    <scope>NUCLEOTIDE SEQUENCE</scope>
    <source>
        <strain evidence="9">Ka4C1</strain>
    </source>
</reference>
<dbReference type="PANTHER" id="PTHR13274">
    <property type="entry name" value="MITOCHONDRIAL RIBOSOMAL PROTEIN S25"/>
    <property type="match status" value="1"/>
</dbReference>
<comment type="similarity">
    <text evidence="2">Belongs to the mitochondrion-specific ribosomal protein mS25 family.</text>
</comment>
<evidence type="ECO:0000256" key="4">
    <source>
        <dbReference type="ARBA" id="ARBA00023128"/>
    </source>
</evidence>
<dbReference type="Proteomes" id="UP000582659">
    <property type="component" value="Unassembled WGS sequence"/>
</dbReference>
<evidence type="ECO:0000313" key="9">
    <source>
        <dbReference type="EMBL" id="CAD5209169.1"/>
    </source>
</evidence>
<evidence type="ECO:0000256" key="6">
    <source>
        <dbReference type="ARBA" id="ARBA00035139"/>
    </source>
</evidence>
<dbReference type="GO" id="GO:1990904">
    <property type="term" value="C:ribonucleoprotein complex"/>
    <property type="evidence" value="ECO:0007669"/>
    <property type="project" value="UniProtKB-KW"/>
</dbReference>
<evidence type="ECO:0000313" key="10">
    <source>
        <dbReference type="Proteomes" id="UP000095284"/>
    </source>
</evidence>
<evidence type="ECO:0000313" key="12">
    <source>
        <dbReference type="WBParaSite" id="BXY_0999100.1"/>
    </source>
</evidence>
<keyword evidence="4" id="KW-0496">Mitochondrion</keyword>
<organism evidence="10 12">
    <name type="scientific">Bursaphelenchus xylophilus</name>
    <name type="common">Pinewood nematode worm</name>
    <name type="synonym">Aphelenchoides xylophilus</name>
    <dbReference type="NCBI Taxonomy" id="6326"/>
    <lineage>
        <taxon>Eukaryota</taxon>
        <taxon>Metazoa</taxon>
        <taxon>Ecdysozoa</taxon>
        <taxon>Nematoda</taxon>
        <taxon>Chromadorea</taxon>
        <taxon>Rhabditida</taxon>
        <taxon>Tylenchina</taxon>
        <taxon>Tylenchomorpha</taxon>
        <taxon>Aphelenchoidea</taxon>
        <taxon>Aphelenchoididae</taxon>
        <taxon>Bursaphelenchus</taxon>
    </lineage>
</organism>
<dbReference type="WBParaSite" id="BXY_0999100.1">
    <property type="protein sequence ID" value="BXY_0999100.1"/>
    <property type="gene ID" value="BXY_0999100"/>
</dbReference>
<evidence type="ECO:0000256" key="7">
    <source>
        <dbReference type="ARBA" id="ARBA00035369"/>
    </source>
</evidence>
<dbReference type="GO" id="GO:0005840">
    <property type="term" value="C:ribosome"/>
    <property type="evidence" value="ECO:0007669"/>
    <property type="project" value="UniProtKB-KW"/>
</dbReference>
<dbReference type="GO" id="GO:0003735">
    <property type="term" value="F:structural constituent of ribosome"/>
    <property type="evidence" value="ECO:0007669"/>
    <property type="project" value="InterPro"/>
</dbReference>
<dbReference type="InterPro" id="IPR007741">
    <property type="entry name" value="Ribosomal_mL43/mS25/NADH_DH"/>
</dbReference>
<evidence type="ECO:0000313" key="11">
    <source>
        <dbReference type="Proteomes" id="UP000659654"/>
    </source>
</evidence>
<evidence type="ECO:0000256" key="5">
    <source>
        <dbReference type="ARBA" id="ARBA00023274"/>
    </source>
</evidence>
<dbReference type="SMART" id="SM00916">
    <property type="entry name" value="L51_S25_CI-B8"/>
    <property type="match status" value="1"/>
</dbReference>
<proteinExistence type="inferred from homology"/>
<gene>
    <name evidence="9" type="ORF">BXYJ_LOCUS1308</name>
</gene>
<dbReference type="OrthoDB" id="5919182at2759"/>
<comment type="subcellular location">
    <subcellularLocation>
        <location evidence="1">Mitochondrion</location>
    </subcellularLocation>
</comment>
<dbReference type="Pfam" id="PF05047">
    <property type="entry name" value="L51_S25_CI-B8"/>
    <property type="match status" value="1"/>
</dbReference>
<keyword evidence="11" id="KW-1185">Reference proteome</keyword>
<dbReference type="eggNOG" id="KOG4079">
    <property type="taxonomic scope" value="Eukaryota"/>
</dbReference>
<dbReference type="Gene3D" id="3.40.30.10">
    <property type="entry name" value="Glutaredoxin"/>
    <property type="match status" value="1"/>
</dbReference>
<dbReference type="PANTHER" id="PTHR13274:SF2">
    <property type="entry name" value="SMALL RIBOSOMAL SUBUNIT PROTEIN MS25"/>
    <property type="match status" value="1"/>
</dbReference>
<name>A0A1I7SAE4_BURXY</name>
<dbReference type="InterPro" id="IPR040049">
    <property type="entry name" value="Ribosomal_mS25/mL61"/>
</dbReference>
<dbReference type="EMBL" id="CAJFDI010000001">
    <property type="protein sequence ID" value="CAD5209169.1"/>
    <property type="molecule type" value="Genomic_DNA"/>
</dbReference>
<feature type="domain" description="Ribosomal protein/NADH dehydrogenase" evidence="8">
    <location>
        <begin position="38"/>
        <end position="111"/>
    </location>
</feature>
<dbReference type="InterPro" id="IPR036249">
    <property type="entry name" value="Thioredoxin-like_sf"/>
</dbReference>
<dbReference type="AlphaFoldDB" id="A0A1I7SAE4"/>
<dbReference type="SMR" id="A0A1I7SAE4"/>
<dbReference type="Proteomes" id="UP000095284">
    <property type="component" value="Unplaced"/>
</dbReference>
<keyword evidence="5" id="KW-0687">Ribonucleoprotein</keyword>
<dbReference type="Proteomes" id="UP000659654">
    <property type="component" value="Unassembled WGS sequence"/>
</dbReference>
<dbReference type="EMBL" id="CAJFCV020000001">
    <property type="protein sequence ID" value="CAG9083996.1"/>
    <property type="molecule type" value="Genomic_DNA"/>
</dbReference>
<protein>
    <recommendedName>
        <fullName evidence="6">Small ribosomal subunit protein mS25</fullName>
    </recommendedName>
    <alternativeName>
        <fullName evidence="7">28S ribosomal protein S25, mitochondrial</fullName>
    </alternativeName>
</protein>
<accession>A0A1I7SAE4</accession>
<evidence type="ECO:0000256" key="3">
    <source>
        <dbReference type="ARBA" id="ARBA00022980"/>
    </source>
</evidence>
<dbReference type="SUPFAM" id="SSF52833">
    <property type="entry name" value="Thioredoxin-like"/>
    <property type="match status" value="1"/>
</dbReference>
<dbReference type="GO" id="GO:0005739">
    <property type="term" value="C:mitochondrion"/>
    <property type="evidence" value="ECO:0007669"/>
    <property type="project" value="UniProtKB-SubCell"/>
</dbReference>
<evidence type="ECO:0000256" key="2">
    <source>
        <dbReference type="ARBA" id="ARBA00008046"/>
    </source>
</evidence>